<dbReference type="PROSITE" id="PS50801">
    <property type="entry name" value="STAS"/>
    <property type="match status" value="1"/>
</dbReference>
<reference evidence="2" key="1">
    <citation type="submission" date="2020-06" db="EMBL/GenBank/DDBJ databases">
        <authorList>
            <person name="Li T."/>
            <person name="Hu X."/>
            <person name="Zhang T."/>
            <person name="Song X."/>
            <person name="Zhang H."/>
            <person name="Dai N."/>
            <person name="Sheng W."/>
            <person name="Hou X."/>
            <person name="Wei L."/>
        </authorList>
    </citation>
    <scope>NUCLEOTIDE SEQUENCE</scope>
    <source>
        <strain evidence="2">G02</strain>
        <tissue evidence="2">Leaf</tissue>
    </source>
</reference>
<dbReference type="InterPro" id="IPR001902">
    <property type="entry name" value="SLC26A/SulP_fam"/>
</dbReference>
<organism evidence="2">
    <name type="scientific">Sesamum radiatum</name>
    <name type="common">Black benniseed</name>
    <dbReference type="NCBI Taxonomy" id="300843"/>
    <lineage>
        <taxon>Eukaryota</taxon>
        <taxon>Viridiplantae</taxon>
        <taxon>Streptophyta</taxon>
        <taxon>Embryophyta</taxon>
        <taxon>Tracheophyta</taxon>
        <taxon>Spermatophyta</taxon>
        <taxon>Magnoliopsida</taxon>
        <taxon>eudicotyledons</taxon>
        <taxon>Gunneridae</taxon>
        <taxon>Pentapetalae</taxon>
        <taxon>asterids</taxon>
        <taxon>lamiids</taxon>
        <taxon>Lamiales</taxon>
        <taxon>Pedaliaceae</taxon>
        <taxon>Sesamum</taxon>
    </lineage>
</organism>
<dbReference type="Pfam" id="PF01740">
    <property type="entry name" value="STAS"/>
    <property type="match status" value="1"/>
</dbReference>
<dbReference type="GO" id="GO:0016020">
    <property type="term" value="C:membrane"/>
    <property type="evidence" value="ECO:0007669"/>
    <property type="project" value="InterPro"/>
</dbReference>
<dbReference type="PANTHER" id="PTHR11814">
    <property type="entry name" value="SULFATE TRANSPORTER"/>
    <property type="match status" value="1"/>
</dbReference>
<feature type="domain" description="STAS" evidence="1">
    <location>
        <begin position="53"/>
        <end position="128"/>
    </location>
</feature>
<dbReference type="InterPro" id="IPR036513">
    <property type="entry name" value="STAS_dom_sf"/>
</dbReference>
<dbReference type="Gene3D" id="3.30.750.24">
    <property type="entry name" value="STAS domain"/>
    <property type="match status" value="1"/>
</dbReference>
<dbReference type="AlphaFoldDB" id="A0AAW2Q146"/>
<sequence length="128" mass="13904">MQVAISFAKIILSSIKPSTEVLGKLPGTDIFCNTVQYPMATKLPGISIIRINSGTLCFANANFIRERILKWLADDMEESTKGGIRVMILDMTNVMNIDTSGIHAVEELHKELISQGIELAVANPGASD</sequence>
<dbReference type="EMBL" id="JACGWJ010000016">
    <property type="protein sequence ID" value="KAL0361452.1"/>
    <property type="molecule type" value="Genomic_DNA"/>
</dbReference>
<comment type="caution">
    <text evidence="2">The sequence shown here is derived from an EMBL/GenBank/DDBJ whole genome shotgun (WGS) entry which is preliminary data.</text>
</comment>
<dbReference type="CDD" id="cd07042">
    <property type="entry name" value="STAS_SulP_like_sulfate_transporter"/>
    <property type="match status" value="1"/>
</dbReference>
<dbReference type="SUPFAM" id="SSF52091">
    <property type="entry name" value="SpoIIaa-like"/>
    <property type="match status" value="1"/>
</dbReference>
<dbReference type="InterPro" id="IPR002645">
    <property type="entry name" value="STAS_dom"/>
</dbReference>
<dbReference type="GO" id="GO:0055085">
    <property type="term" value="P:transmembrane transport"/>
    <property type="evidence" value="ECO:0007669"/>
    <property type="project" value="InterPro"/>
</dbReference>
<proteinExistence type="predicted"/>
<name>A0AAW2Q146_SESRA</name>
<protein>
    <submittedName>
        <fullName evidence="2">Low affinity sulfate transporter 3</fullName>
    </submittedName>
</protein>
<reference evidence="2" key="2">
    <citation type="journal article" date="2024" name="Plant">
        <title>Genomic evolution and insights into agronomic trait innovations of Sesamum species.</title>
        <authorList>
            <person name="Miao H."/>
            <person name="Wang L."/>
            <person name="Qu L."/>
            <person name="Liu H."/>
            <person name="Sun Y."/>
            <person name="Le M."/>
            <person name="Wang Q."/>
            <person name="Wei S."/>
            <person name="Zheng Y."/>
            <person name="Lin W."/>
            <person name="Duan Y."/>
            <person name="Cao H."/>
            <person name="Xiong S."/>
            <person name="Wang X."/>
            <person name="Wei L."/>
            <person name="Li C."/>
            <person name="Ma Q."/>
            <person name="Ju M."/>
            <person name="Zhao R."/>
            <person name="Li G."/>
            <person name="Mu C."/>
            <person name="Tian Q."/>
            <person name="Mei H."/>
            <person name="Zhang T."/>
            <person name="Gao T."/>
            <person name="Zhang H."/>
        </authorList>
    </citation>
    <scope>NUCLEOTIDE SEQUENCE</scope>
    <source>
        <strain evidence="2">G02</strain>
    </source>
</reference>
<gene>
    <name evidence="2" type="ORF">Sradi_3829700</name>
</gene>
<evidence type="ECO:0000313" key="2">
    <source>
        <dbReference type="EMBL" id="KAL0361452.1"/>
    </source>
</evidence>
<accession>A0AAW2Q146</accession>
<evidence type="ECO:0000259" key="1">
    <source>
        <dbReference type="PROSITE" id="PS50801"/>
    </source>
</evidence>